<dbReference type="SUPFAM" id="SSF48340">
    <property type="entry name" value="Interferon-induced guanylate-binding protein 1 (GBP1), C-terminal domain"/>
    <property type="match status" value="1"/>
</dbReference>
<dbReference type="GO" id="GO:0005525">
    <property type="term" value="F:GTP binding"/>
    <property type="evidence" value="ECO:0007669"/>
    <property type="project" value="UniProtKB-KW"/>
</dbReference>
<dbReference type="Gene3D" id="3.40.50.300">
    <property type="entry name" value="P-loop containing nucleotide triphosphate hydrolases"/>
    <property type="match status" value="1"/>
</dbReference>
<evidence type="ECO:0000256" key="6">
    <source>
        <dbReference type="ARBA" id="ARBA00022842"/>
    </source>
</evidence>
<dbReference type="Gene3D" id="1.20.58.420">
    <property type="entry name" value="AHSP"/>
    <property type="match status" value="1"/>
</dbReference>
<gene>
    <name evidence="12" type="ORF">SMTD_LOCUS13544</name>
</gene>
<dbReference type="FunFam" id="3.40.50.300:FF:004169">
    <property type="entry name" value="Atlastin 3"/>
    <property type="match status" value="1"/>
</dbReference>
<evidence type="ECO:0000256" key="5">
    <source>
        <dbReference type="ARBA" id="ARBA00022824"/>
    </source>
</evidence>
<evidence type="ECO:0000256" key="3">
    <source>
        <dbReference type="ARBA" id="ARBA00022741"/>
    </source>
</evidence>
<evidence type="ECO:0000256" key="8">
    <source>
        <dbReference type="ARBA" id="ARBA00023134"/>
    </source>
</evidence>
<accession>A0A183PGQ0</accession>
<keyword evidence="13" id="KW-1185">Reference proteome</keyword>
<evidence type="ECO:0000313" key="12">
    <source>
        <dbReference type="EMBL" id="VDP63778.1"/>
    </source>
</evidence>
<evidence type="ECO:0000256" key="1">
    <source>
        <dbReference type="ARBA" id="ARBA00004477"/>
    </source>
</evidence>
<dbReference type="STRING" id="31246.A0A183PGQ0"/>
<comment type="catalytic activity">
    <reaction evidence="10">
        <text>GTP + H2O = GDP + phosphate + H(+)</text>
        <dbReference type="Rhea" id="RHEA:19669"/>
        <dbReference type="ChEBI" id="CHEBI:15377"/>
        <dbReference type="ChEBI" id="CHEBI:15378"/>
        <dbReference type="ChEBI" id="CHEBI:37565"/>
        <dbReference type="ChEBI" id="CHEBI:43474"/>
        <dbReference type="ChEBI" id="CHEBI:58189"/>
    </reaction>
    <physiologicalReaction direction="left-to-right" evidence="10">
        <dbReference type="Rhea" id="RHEA:19670"/>
    </physiologicalReaction>
</comment>
<dbReference type="PANTHER" id="PTHR10751">
    <property type="entry name" value="GUANYLATE BINDING PROTEIN"/>
    <property type="match status" value="1"/>
</dbReference>
<comment type="subcellular location">
    <subcellularLocation>
        <location evidence="1">Endoplasmic reticulum membrane</location>
        <topology evidence="1">Multi-pass membrane protein</topology>
    </subcellularLocation>
</comment>
<evidence type="ECO:0000256" key="10">
    <source>
        <dbReference type="ARBA" id="ARBA00049117"/>
    </source>
</evidence>
<evidence type="ECO:0000256" key="11">
    <source>
        <dbReference type="PROSITE-ProRule" id="PRU01052"/>
    </source>
</evidence>
<evidence type="ECO:0000313" key="13">
    <source>
        <dbReference type="Proteomes" id="UP000269396"/>
    </source>
</evidence>
<dbReference type="GO" id="GO:0005789">
    <property type="term" value="C:endoplasmic reticulum membrane"/>
    <property type="evidence" value="ECO:0007669"/>
    <property type="project" value="UniProtKB-SubCell"/>
</dbReference>
<dbReference type="InterPro" id="IPR030386">
    <property type="entry name" value="G_GB1_RHD3_dom"/>
</dbReference>
<dbReference type="Pfam" id="PF02263">
    <property type="entry name" value="GBP"/>
    <property type="match status" value="1"/>
</dbReference>
<keyword evidence="3" id="KW-0547">Nucleotide-binding</keyword>
<evidence type="ECO:0000256" key="4">
    <source>
        <dbReference type="ARBA" id="ARBA00022801"/>
    </source>
</evidence>
<keyword evidence="9" id="KW-0472">Membrane</keyword>
<dbReference type="PROSITE" id="PS51715">
    <property type="entry name" value="G_GB1_RHD3"/>
    <property type="match status" value="1"/>
</dbReference>
<keyword evidence="8" id="KW-0342">GTP-binding</keyword>
<sequence length="544" mass="61528">MVAAGGRAVQIINVEECMKKTSFSLDEESLSSILLRPDVRDKKVVVVSVAGAFRQGKSFLLDFFLRYLLSNDRTNWLGDPEIPLRGFPWRGGSERDTVGILLWSEPFFMTLPSGEEVVVLLMDTQVCRYSPYSFTFKGSFDSTSTVRQCATVFALSTMISSTQVYNIHGNIQEDHLQHLHLFTEYGRLALESDISGTPFQHLLFLVRDWSFPYEYDFGNSGGTQLLDNRLKIVQQHHTEHQAVRRHIRSCFSKLDCFLMPHPGLKVSTNPNFDGRVKDIDPSFVENLIALVPHLLAPVNLVVKRINGQEVTCRELFTYFKAYIKIYESDTLPEPRSMLEATAEANNLNAILTCQEMYSEAMNKICGPDRPYINPTDLDLAHLKIYKASIEKFNTIPKMGGEAFSAGYLERLKETLKQLGEDYRMSNSKKDIFQTFRTPAVLAVVLLIFHIVTGLSEFIGLSMVSGILALPFYIALISLFTWLFLSYTGRAPELASAIDQSAELVIKKVCCFNTFEIPHFVFQYSIMTCVIFSLAIFVLSCLLST</sequence>
<dbReference type="InterPro" id="IPR027417">
    <property type="entry name" value="P-loop_NTPase"/>
</dbReference>
<keyword evidence="4" id="KW-0378">Hydrolase</keyword>
<keyword evidence="6" id="KW-0460">Magnesium</keyword>
<dbReference type="GO" id="GO:0003924">
    <property type="term" value="F:GTPase activity"/>
    <property type="evidence" value="ECO:0007669"/>
    <property type="project" value="InterPro"/>
</dbReference>
<keyword evidence="7" id="KW-1133">Transmembrane helix</keyword>
<dbReference type="CDD" id="cd01851">
    <property type="entry name" value="GBP"/>
    <property type="match status" value="1"/>
</dbReference>
<proteinExistence type="inferred from homology"/>
<evidence type="ECO:0000256" key="9">
    <source>
        <dbReference type="ARBA" id="ARBA00023136"/>
    </source>
</evidence>
<reference evidence="12 13" key="1">
    <citation type="submission" date="2018-11" db="EMBL/GenBank/DDBJ databases">
        <authorList>
            <consortium name="Pathogen Informatics"/>
        </authorList>
    </citation>
    <scope>NUCLEOTIDE SEQUENCE [LARGE SCALE GENOMIC DNA]</scope>
    <source>
        <strain>Denwood</strain>
        <strain evidence="13">Zambia</strain>
    </source>
</reference>
<dbReference type="FunFam" id="1.20.58.420:FF:000001">
    <property type="entry name" value="Atlastin-1 isoform 1"/>
    <property type="match status" value="1"/>
</dbReference>
<evidence type="ECO:0000256" key="7">
    <source>
        <dbReference type="ARBA" id="ARBA00022989"/>
    </source>
</evidence>
<name>A0A183PGQ0_9TREM</name>
<organism evidence="12 13">
    <name type="scientific">Schistosoma mattheei</name>
    <dbReference type="NCBI Taxonomy" id="31246"/>
    <lineage>
        <taxon>Eukaryota</taxon>
        <taxon>Metazoa</taxon>
        <taxon>Spiralia</taxon>
        <taxon>Lophotrochozoa</taxon>
        <taxon>Platyhelminthes</taxon>
        <taxon>Trematoda</taxon>
        <taxon>Digenea</taxon>
        <taxon>Strigeidida</taxon>
        <taxon>Schistosomatoidea</taxon>
        <taxon>Schistosomatidae</taxon>
        <taxon>Schistosoma</taxon>
    </lineage>
</organism>
<keyword evidence="2" id="KW-0812">Transmembrane</keyword>
<evidence type="ECO:0000256" key="2">
    <source>
        <dbReference type="ARBA" id="ARBA00022692"/>
    </source>
</evidence>
<protein>
    <submittedName>
        <fullName evidence="12">Uncharacterized protein</fullName>
    </submittedName>
</protein>
<dbReference type="SUPFAM" id="SSF52540">
    <property type="entry name" value="P-loop containing nucleoside triphosphate hydrolases"/>
    <property type="match status" value="1"/>
</dbReference>
<keyword evidence="5" id="KW-0256">Endoplasmic reticulum</keyword>
<dbReference type="EMBL" id="UZAL01033622">
    <property type="protein sequence ID" value="VDP63778.1"/>
    <property type="molecule type" value="Genomic_DNA"/>
</dbReference>
<dbReference type="InterPro" id="IPR015894">
    <property type="entry name" value="Guanylate-bd_N"/>
</dbReference>
<dbReference type="InterPro" id="IPR036543">
    <property type="entry name" value="Guanylate-bd_C_sf"/>
</dbReference>
<dbReference type="AlphaFoldDB" id="A0A183PGQ0"/>
<comment type="similarity">
    <text evidence="11">Belongs to the TRAFAC class dynamin-like GTPase superfamily. GB1/RHD3 GTPase family.</text>
</comment>
<dbReference type="Proteomes" id="UP000269396">
    <property type="component" value="Unassembled WGS sequence"/>
</dbReference>